<dbReference type="InterPro" id="IPR051599">
    <property type="entry name" value="Cell_Envelope_Assoc"/>
</dbReference>
<keyword evidence="1" id="KW-1133">Transmembrane helix</keyword>
<keyword evidence="4" id="KW-1185">Reference proteome</keyword>
<proteinExistence type="predicted"/>
<dbReference type="EMBL" id="FXXQ01000001">
    <property type="protein sequence ID" value="SMX22297.1"/>
    <property type="molecule type" value="Genomic_DNA"/>
</dbReference>
<accession>A0A238IVA2</accession>
<feature type="domain" description="DUF218" evidence="2">
    <location>
        <begin position="40"/>
        <end position="171"/>
    </location>
</feature>
<dbReference type="RefSeq" id="WP_093972269.1">
    <property type="nucleotide sequence ID" value="NZ_FXXQ01000001.1"/>
</dbReference>
<keyword evidence="1" id="KW-0472">Membrane</keyword>
<evidence type="ECO:0000256" key="1">
    <source>
        <dbReference type="SAM" id="Phobius"/>
    </source>
</evidence>
<dbReference type="OrthoDB" id="9809813at2"/>
<dbReference type="GO" id="GO:0005886">
    <property type="term" value="C:plasma membrane"/>
    <property type="evidence" value="ECO:0007669"/>
    <property type="project" value="TreeGrafter"/>
</dbReference>
<dbReference type="AlphaFoldDB" id="A0A238IVA2"/>
<name>A0A238IVA2_9RHOB</name>
<dbReference type="Pfam" id="PF02698">
    <property type="entry name" value="DUF218"/>
    <property type="match status" value="1"/>
</dbReference>
<dbReference type="InterPro" id="IPR003848">
    <property type="entry name" value="DUF218"/>
</dbReference>
<dbReference type="Gene3D" id="3.40.50.620">
    <property type="entry name" value="HUPs"/>
    <property type="match status" value="1"/>
</dbReference>
<dbReference type="Proteomes" id="UP000201838">
    <property type="component" value="Unassembled WGS sequence"/>
</dbReference>
<dbReference type="CDD" id="cd06259">
    <property type="entry name" value="YdcF-like"/>
    <property type="match status" value="1"/>
</dbReference>
<dbReference type="PANTHER" id="PTHR30336">
    <property type="entry name" value="INNER MEMBRANE PROTEIN, PROBABLE PERMEASE"/>
    <property type="match status" value="1"/>
</dbReference>
<evidence type="ECO:0000313" key="4">
    <source>
        <dbReference type="Proteomes" id="UP000201838"/>
    </source>
</evidence>
<feature type="transmembrane region" description="Helical" evidence="1">
    <location>
        <begin position="6"/>
        <end position="27"/>
    </location>
</feature>
<reference evidence="3 4" key="1">
    <citation type="submission" date="2017-05" db="EMBL/GenBank/DDBJ databases">
        <authorList>
            <person name="Song R."/>
            <person name="Chenine A.L."/>
            <person name="Ruprecht R.M."/>
        </authorList>
    </citation>
    <scope>NUCLEOTIDE SEQUENCE [LARGE SCALE GENOMIC DNA]</scope>
    <source>
        <strain evidence="3 4">CECT 8489</strain>
    </source>
</reference>
<organism evidence="3 4">
    <name type="scientific">Boseongicola aestuarii</name>
    <dbReference type="NCBI Taxonomy" id="1470561"/>
    <lineage>
        <taxon>Bacteria</taxon>
        <taxon>Pseudomonadati</taxon>
        <taxon>Pseudomonadota</taxon>
        <taxon>Alphaproteobacteria</taxon>
        <taxon>Rhodobacterales</taxon>
        <taxon>Paracoccaceae</taxon>
        <taxon>Boseongicola</taxon>
    </lineage>
</organism>
<gene>
    <name evidence="3" type="ORF">BOA8489_00388</name>
</gene>
<dbReference type="PANTHER" id="PTHR30336:SF20">
    <property type="entry name" value="DUF218 DOMAIN-CONTAINING PROTEIN"/>
    <property type="match status" value="1"/>
</dbReference>
<sequence>MTLIRWIFAIAVLSIWCALIGTGLYVAMYEAKEDLPEAEAIVVISGNAGQDGSLLGETQLRMDRAVALYDAGLAPRLVVSGGSSTGEAVAETMKAAAIAAGVPESAITVESNALSTLQNALFIADIEDINKAAPILLVTHRYHLPRANASFRWAGFSDITNVAADPDAGLQITPSLLWESVKWPLNILRAAAASAAQAGNVPREDYIKYLE</sequence>
<protein>
    <recommendedName>
        <fullName evidence="2">DUF218 domain-containing protein</fullName>
    </recommendedName>
</protein>
<evidence type="ECO:0000259" key="2">
    <source>
        <dbReference type="Pfam" id="PF02698"/>
    </source>
</evidence>
<evidence type="ECO:0000313" key="3">
    <source>
        <dbReference type="EMBL" id="SMX22297.1"/>
    </source>
</evidence>
<keyword evidence="1" id="KW-0812">Transmembrane</keyword>
<dbReference type="InterPro" id="IPR014729">
    <property type="entry name" value="Rossmann-like_a/b/a_fold"/>
</dbReference>